<evidence type="ECO:0000256" key="1">
    <source>
        <dbReference type="SAM" id="SignalP"/>
    </source>
</evidence>
<protein>
    <submittedName>
        <fullName evidence="2">TonB-dependent receptor</fullName>
    </submittedName>
</protein>
<dbReference type="InterPro" id="IPR008969">
    <property type="entry name" value="CarboxyPept-like_regulatory"/>
</dbReference>
<dbReference type="Pfam" id="PF13620">
    <property type="entry name" value="CarboxypepD_reg"/>
    <property type="match status" value="1"/>
</dbReference>
<feature type="signal peptide" evidence="1">
    <location>
        <begin position="1"/>
        <end position="18"/>
    </location>
</feature>
<keyword evidence="2" id="KW-0675">Receptor</keyword>
<evidence type="ECO:0000313" key="2">
    <source>
        <dbReference type="EMBL" id="GER58030.1"/>
    </source>
</evidence>
<accession>A0A5J4IW85</accession>
<organism evidence="2 3">
    <name type="scientific">Patiriisocius marinus</name>
    <dbReference type="NCBI Taxonomy" id="1397112"/>
    <lineage>
        <taxon>Bacteria</taxon>
        <taxon>Pseudomonadati</taxon>
        <taxon>Bacteroidota</taxon>
        <taxon>Flavobacteriia</taxon>
        <taxon>Flavobacteriales</taxon>
        <taxon>Flavobacteriaceae</taxon>
        <taxon>Patiriisocius</taxon>
    </lineage>
</organism>
<feature type="chain" id="PRO_5023816414" evidence="1">
    <location>
        <begin position="19"/>
        <end position="924"/>
    </location>
</feature>
<dbReference type="SUPFAM" id="SSF56935">
    <property type="entry name" value="Porins"/>
    <property type="match status" value="1"/>
</dbReference>
<gene>
    <name evidence="2" type="ORF">ULMA_01380</name>
</gene>
<proteinExistence type="predicted"/>
<dbReference type="SUPFAM" id="SSF49464">
    <property type="entry name" value="Carboxypeptidase regulatory domain-like"/>
    <property type="match status" value="1"/>
</dbReference>
<keyword evidence="3" id="KW-1185">Reference proteome</keyword>
<sequence length="924" mass="104083">MKKILLIAVLLCGVGASAQSIKVKGFIRDSIGEPLSLANVIATVQSSGAIESYGITNDDGKYQLDLPKGETYVLKASFLGYNPAEKVLVVPADGENVDYNFKLLQQDNLLDDVELIYEMPVTVKGDTIIYNADSFTSGEERKLGDVLDKLPGLEVNDDGEIQIEGKTVSKVMVEGKDFFDGDSKLATKNIPADAVGKVEVLRNYNEVGQLKGLGNDQDSYAINIKLKEGKKNFWFGEITAGAGVAEANSDQDDGSYLIHPKLFYYNPKYSINVITDFNNIGEVPFTFRDYFNFTGGFRNFNRGGGTTFNVRDSDLGFTTTQNNRANKLDTKFLAANFSYAVNPKLDVSGFAILSDNKTNIVNNSVRQFALSGITENTNSNSDTRNQLAMMKLSSVYKPSTNFQLDYDALIKTSKQTEDSNTLSVVQGFTNDVTEELENKPFSINQNLNAYYTLNDKNIFAGQAQYLYQDEDPFYQAVQDAVPFRGVFTDIDETNADPSDTSTDTFDPLFDADRFSINQQKNVITNKFDGKVDYYYVLNNVSNLNVTLGSTFSKQQFDSGIFQLLDGESTNTFTGADYNNDVAYTFTDAFLGLHYKLKTGAFTLTPGATLHNYGLKNEQLGTEVTQNDWMVLPDLNVIWELKKSENIRFNYSINAQYSDINDYARGYVFNSYNRLFRGNRNLENSLAHTYNLSYFSFNMFNYTNISGNINYSRSIDAIKQTTDLEGISQVSSPFNIDSNFPDESLSVFARFSKRVKKVQFRLNANVSWSNTFNNINEEILESSSFTQGYTASAQTSFKEFPNFEVGYRLTLNEYDNGAGEQKFTTQRPYANVDFKFLKDFTFNAEWDFYDYSNQENTIENSYSFFDANLYYQKGESPWEFSVQATNILDTGSINNDSFNEQQQLSSTSEYFVLPRIVMLVVKYDI</sequence>
<dbReference type="AlphaFoldDB" id="A0A5J4IW85"/>
<dbReference type="EMBL" id="BKCG01000001">
    <property type="protein sequence ID" value="GER58030.1"/>
    <property type="molecule type" value="Genomic_DNA"/>
</dbReference>
<dbReference type="Gene3D" id="2.60.40.1120">
    <property type="entry name" value="Carboxypeptidase-like, regulatory domain"/>
    <property type="match status" value="1"/>
</dbReference>
<evidence type="ECO:0000313" key="3">
    <source>
        <dbReference type="Proteomes" id="UP000326509"/>
    </source>
</evidence>
<dbReference type="OrthoDB" id="603275at2"/>
<dbReference type="RefSeq" id="WP_151672128.1">
    <property type="nucleotide sequence ID" value="NZ_BKCG01000001.1"/>
</dbReference>
<name>A0A5J4IW85_9FLAO</name>
<dbReference type="Proteomes" id="UP000326509">
    <property type="component" value="Unassembled WGS sequence"/>
</dbReference>
<comment type="caution">
    <text evidence="2">The sequence shown here is derived from an EMBL/GenBank/DDBJ whole genome shotgun (WGS) entry which is preliminary data.</text>
</comment>
<keyword evidence="1" id="KW-0732">Signal</keyword>
<reference evidence="2 3" key="1">
    <citation type="submission" date="2019-08" db="EMBL/GenBank/DDBJ databases">
        <title>Draft genome sequence of Ulvibacter marinus type strain NBRC 109484.</title>
        <authorList>
            <person name="Kawano K."/>
            <person name="Ushijima N."/>
            <person name="Kihara M."/>
            <person name="Itoh H."/>
        </authorList>
    </citation>
    <scope>NUCLEOTIDE SEQUENCE [LARGE SCALE GENOMIC DNA]</scope>
    <source>
        <strain evidence="2 3">NBRC 109484</strain>
    </source>
</reference>